<comment type="caution">
    <text evidence="2">The sequence shown here is derived from an EMBL/GenBank/DDBJ whole genome shotgun (WGS) entry which is preliminary data.</text>
</comment>
<keyword evidence="3" id="KW-1185">Reference proteome</keyword>
<dbReference type="PANTHER" id="PTHR23419">
    <property type="entry name" value="DIVALENT CATION TOLERANCE CUTA-RELATED"/>
    <property type="match status" value="1"/>
</dbReference>
<dbReference type="Proteomes" id="UP001165363">
    <property type="component" value="Unassembled WGS sequence"/>
</dbReference>
<evidence type="ECO:0000256" key="1">
    <source>
        <dbReference type="ARBA" id="ARBA00010169"/>
    </source>
</evidence>
<dbReference type="Gene3D" id="3.30.70.120">
    <property type="match status" value="1"/>
</dbReference>
<dbReference type="RefSeq" id="WP_249846293.1">
    <property type="nucleotide sequence ID" value="NZ_JAMGBD010000001.1"/>
</dbReference>
<comment type="similarity">
    <text evidence="1">Belongs to the CutA family.</text>
</comment>
<dbReference type="PANTHER" id="PTHR23419:SF8">
    <property type="entry name" value="FI09726P"/>
    <property type="match status" value="1"/>
</dbReference>
<organism evidence="2 3">
    <name type="scientific">Sphingomonas alba</name>
    <dbReference type="NCBI Taxonomy" id="2908208"/>
    <lineage>
        <taxon>Bacteria</taxon>
        <taxon>Pseudomonadati</taxon>
        <taxon>Pseudomonadota</taxon>
        <taxon>Alphaproteobacteria</taxon>
        <taxon>Sphingomonadales</taxon>
        <taxon>Sphingomonadaceae</taxon>
        <taxon>Sphingomonas</taxon>
    </lineage>
</organism>
<sequence length="105" mass="11801">MTAVTLYAVFADMAEAQRIGRQMVEEQLAACVNILQPCRSIYRWEGAIETASEVPALFKTTLEVADRIIERITELHSYANPALVIWPITKLPFAFADWVEENVSG</sequence>
<dbReference type="InterPro" id="IPR011322">
    <property type="entry name" value="N-reg_PII-like_a/b"/>
</dbReference>
<name>A0ABT0RI96_9SPHN</name>
<proteinExistence type="inferred from homology"/>
<protein>
    <submittedName>
        <fullName evidence="2">Divalent-cation tolerance protein CutA</fullName>
    </submittedName>
</protein>
<reference evidence="2" key="1">
    <citation type="submission" date="2022-05" db="EMBL/GenBank/DDBJ databases">
        <authorList>
            <person name="Jo J.-H."/>
            <person name="Im W.-T."/>
        </authorList>
    </citation>
    <scope>NUCLEOTIDE SEQUENCE</scope>
    <source>
        <strain evidence="2">SE158</strain>
    </source>
</reference>
<dbReference type="InterPro" id="IPR015867">
    <property type="entry name" value="N-reg_PII/ATP_PRibTrfase_C"/>
</dbReference>
<dbReference type="EMBL" id="JAMGBD010000001">
    <property type="protein sequence ID" value="MCL6682312.1"/>
    <property type="molecule type" value="Genomic_DNA"/>
</dbReference>
<dbReference type="Pfam" id="PF03091">
    <property type="entry name" value="CutA1"/>
    <property type="match status" value="1"/>
</dbReference>
<evidence type="ECO:0000313" key="3">
    <source>
        <dbReference type="Proteomes" id="UP001165363"/>
    </source>
</evidence>
<evidence type="ECO:0000313" key="2">
    <source>
        <dbReference type="EMBL" id="MCL6682312.1"/>
    </source>
</evidence>
<dbReference type="InterPro" id="IPR004323">
    <property type="entry name" value="Ion_tolerance_CutA"/>
</dbReference>
<gene>
    <name evidence="2" type="ORF">LZ536_00135</name>
</gene>
<dbReference type="SUPFAM" id="SSF54913">
    <property type="entry name" value="GlnB-like"/>
    <property type="match status" value="1"/>
</dbReference>
<accession>A0ABT0RI96</accession>